<gene>
    <name evidence="4" type="ORF">A2456_01565</name>
</gene>
<dbReference type="GO" id="GO:0005737">
    <property type="term" value="C:cytoplasm"/>
    <property type="evidence" value="ECO:0007669"/>
    <property type="project" value="TreeGrafter"/>
</dbReference>
<dbReference type="InterPro" id="IPR039356">
    <property type="entry name" value="YfbR/HDDC2"/>
</dbReference>
<dbReference type="EMBL" id="MFWE01000018">
    <property type="protein sequence ID" value="OGJ10136.1"/>
    <property type="molecule type" value="Genomic_DNA"/>
</dbReference>
<dbReference type="GO" id="GO:0002953">
    <property type="term" value="F:5'-deoxynucleotidase activity"/>
    <property type="evidence" value="ECO:0007669"/>
    <property type="project" value="InterPro"/>
</dbReference>
<sequence length="135" mass="15831">EKEEILDMLEIHDWAESDSRVGDQAILKTNPNREALRKKKFLLEFKAMIKICGKLGDKGKRILELWQKFENKKDAASLFARQVDKLQAMEKAFEYEQKGETVSTQEFIDQDEKEIIHSVLVNRLKILKKKLENPN</sequence>
<keyword evidence="2" id="KW-0378">Hydrolase</keyword>
<comment type="caution">
    <text evidence="4">The sequence shown here is derived from an EMBL/GenBank/DDBJ whole genome shotgun (WGS) entry which is preliminary data.</text>
</comment>
<protein>
    <recommendedName>
        <fullName evidence="3">HD domain-containing protein</fullName>
    </recommendedName>
</protein>
<reference evidence="4 5" key="1">
    <citation type="journal article" date="2016" name="Nat. Commun.">
        <title>Thousands of microbial genomes shed light on interconnected biogeochemical processes in an aquifer system.</title>
        <authorList>
            <person name="Anantharaman K."/>
            <person name="Brown C.T."/>
            <person name="Hug L.A."/>
            <person name="Sharon I."/>
            <person name="Castelle C.J."/>
            <person name="Probst A.J."/>
            <person name="Thomas B.C."/>
            <person name="Singh A."/>
            <person name="Wilkins M.J."/>
            <person name="Karaoz U."/>
            <person name="Brodie E.L."/>
            <person name="Williams K.H."/>
            <person name="Hubbard S.S."/>
            <person name="Banfield J.F."/>
        </authorList>
    </citation>
    <scope>NUCLEOTIDE SEQUENCE [LARGE SCALE GENOMIC DNA]</scope>
</reference>
<keyword evidence="1" id="KW-0479">Metal-binding</keyword>
<dbReference type="PANTHER" id="PTHR11845:SF13">
    <property type="entry name" value="5'-DEOXYNUCLEOTIDASE HDDC2"/>
    <property type="match status" value="1"/>
</dbReference>
<feature type="non-terminal residue" evidence="4">
    <location>
        <position position="1"/>
    </location>
</feature>
<dbReference type="GO" id="GO:0046872">
    <property type="term" value="F:metal ion binding"/>
    <property type="evidence" value="ECO:0007669"/>
    <property type="project" value="UniProtKB-KW"/>
</dbReference>
<dbReference type="SUPFAM" id="SSF109604">
    <property type="entry name" value="HD-domain/PDEase-like"/>
    <property type="match status" value="1"/>
</dbReference>
<dbReference type="InterPro" id="IPR006674">
    <property type="entry name" value="HD_domain"/>
</dbReference>
<dbReference type="PANTHER" id="PTHR11845">
    <property type="entry name" value="5'-DEOXYNUCLEOTIDASE HDDC2"/>
    <property type="match status" value="1"/>
</dbReference>
<dbReference type="Proteomes" id="UP000178975">
    <property type="component" value="Unassembled WGS sequence"/>
</dbReference>
<evidence type="ECO:0000259" key="3">
    <source>
        <dbReference type="Pfam" id="PF13023"/>
    </source>
</evidence>
<evidence type="ECO:0000313" key="5">
    <source>
        <dbReference type="Proteomes" id="UP000178975"/>
    </source>
</evidence>
<evidence type="ECO:0000256" key="1">
    <source>
        <dbReference type="ARBA" id="ARBA00022723"/>
    </source>
</evidence>
<evidence type="ECO:0000313" key="4">
    <source>
        <dbReference type="EMBL" id="OGJ10136.1"/>
    </source>
</evidence>
<dbReference type="AlphaFoldDB" id="A0A1F6YUT8"/>
<dbReference type="Gene3D" id="1.10.3210.10">
    <property type="entry name" value="Hypothetical protein af1432"/>
    <property type="match status" value="1"/>
</dbReference>
<accession>A0A1F6YUT8</accession>
<name>A0A1F6YUT8_9BACT</name>
<proteinExistence type="predicted"/>
<dbReference type="Pfam" id="PF13023">
    <property type="entry name" value="HD_3"/>
    <property type="match status" value="1"/>
</dbReference>
<evidence type="ECO:0000256" key="2">
    <source>
        <dbReference type="ARBA" id="ARBA00022801"/>
    </source>
</evidence>
<organism evidence="4 5">
    <name type="scientific">Candidatus Nomurabacteria bacterium RIFOXYC2_FULL_36_19</name>
    <dbReference type="NCBI Taxonomy" id="1801806"/>
    <lineage>
        <taxon>Bacteria</taxon>
        <taxon>Candidatus Nomuraibacteriota</taxon>
    </lineage>
</organism>
<feature type="domain" description="HD" evidence="3">
    <location>
        <begin position="4"/>
        <end position="115"/>
    </location>
</feature>